<proteinExistence type="inferred from homology"/>
<dbReference type="Proteomes" id="UP001595967">
    <property type="component" value="Unassembled WGS sequence"/>
</dbReference>
<keyword evidence="12" id="KW-1185">Reference proteome</keyword>
<evidence type="ECO:0000256" key="7">
    <source>
        <dbReference type="ARBA" id="ARBA00023136"/>
    </source>
</evidence>
<dbReference type="InterPro" id="IPR004563">
    <property type="entry name" value="Apolipo_AcylTrfase"/>
</dbReference>
<evidence type="ECO:0000256" key="1">
    <source>
        <dbReference type="ARBA" id="ARBA00004651"/>
    </source>
</evidence>
<accession>A0ABV9GYS9</accession>
<evidence type="ECO:0000313" key="11">
    <source>
        <dbReference type="EMBL" id="MFC4622233.1"/>
    </source>
</evidence>
<evidence type="ECO:0000313" key="12">
    <source>
        <dbReference type="Proteomes" id="UP001595967"/>
    </source>
</evidence>
<reference evidence="12" key="1">
    <citation type="journal article" date="2019" name="Int. J. Syst. Evol. Microbiol.">
        <title>The Global Catalogue of Microorganisms (GCM) 10K type strain sequencing project: providing services to taxonomists for standard genome sequencing and annotation.</title>
        <authorList>
            <consortium name="The Broad Institute Genomics Platform"/>
            <consortium name="The Broad Institute Genome Sequencing Center for Infectious Disease"/>
            <person name="Wu L."/>
            <person name="Ma J."/>
        </authorList>
    </citation>
    <scope>NUCLEOTIDE SEQUENCE [LARGE SCALE GENOMIC DNA]</scope>
    <source>
        <strain evidence="12">JCM 11650</strain>
    </source>
</reference>
<dbReference type="HAMAP" id="MF_01148">
    <property type="entry name" value="Lnt"/>
    <property type="match status" value="1"/>
</dbReference>
<protein>
    <recommendedName>
        <fullName evidence="9">Apolipoprotein N-acyltransferase</fullName>
        <shortName evidence="9">ALP N-acyltransferase</shortName>
        <ecNumber evidence="9">2.3.1.269</ecNumber>
    </recommendedName>
</protein>
<comment type="similarity">
    <text evidence="2 9">Belongs to the CN hydrolase family. Apolipoprotein N-acyltransferase subfamily.</text>
</comment>
<feature type="transmembrane region" description="Helical" evidence="9">
    <location>
        <begin position="36"/>
        <end position="55"/>
    </location>
</feature>
<dbReference type="RefSeq" id="WP_377725587.1">
    <property type="nucleotide sequence ID" value="NZ_JBHSEW010000006.1"/>
</dbReference>
<comment type="subcellular location">
    <subcellularLocation>
        <location evidence="1 9">Cell membrane</location>
        <topology evidence="1 9">Multi-pass membrane protein</topology>
    </subcellularLocation>
</comment>
<keyword evidence="7 9" id="KW-0472">Membrane</keyword>
<comment type="catalytic activity">
    <reaction evidence="9">
        <text>N-terminal S-1,2-diacyl-sn-glyceryl-L-cysteinyl-[lipoprotein] + a glycerophospholipid = N-acyl-S-1,2-diacyl-sn-glyceryl-L-cysteinyl-[lipoprotein] + a 2-acyl-sn-glycero-3-phospholipid + H(+)</text>
        <dbReference type="Rhea" id="RHEA:48228"/>
        <dbReference type="Rhea" id="RHEA-COMP:14681"/>
        <dbReference type="Rhea" id="RHEA-COMP:14684"/>
        <dbReference type="ChEBI" id="CHEBI:15378"/>
        <dbReference type="ChEBI" id="CHEBI:136912"/>
        <dbReference type="ChEBI" id="CHEBI:140656"/>
        <dbReference type="ChEBI" id="CHEBI:140657"/>
        <dbReference type="ChEBI" id="CHEBI:140660"/>
        <dbReference type="EC" id="2.3.1.269"/>
    </reaction>
</comment>
<feature type="transmembrane region" description="Helical" evidence="9">
    <location>
        <begin position="93"/>
        <end position="117"/>
    </location>
</feature>
<evidence type="ECO:0000256" key="5">
    <source>
        <dbReference type="ARBA" id="ARBA00022692"/>
    </source>
</evidence>
<dbReference type="InterPro" id="IPR036526">
    <property type="entry name" value="C-N_Hydrolase_sf"/>
</dbReference>
<dbReference type="NCBIfam" id="TIGR00546">
    <property type="entry name" value="lnt"/>
    <property type="match status" value="1"/>
</dbReference>
<comment type="function">
    <text evidence="9">Catalyzes the phospholipid dependent N-acylation of the N-terminal cysteine of apolipoprotein, the last step in lipoprotein maturation.</text>
</comment>
<dbReference type="Pfam" id="PF00795">
    <property type="entry name" value="CN_hydrolase"/>
    <property type="match status" value="1"/>
</dbReference>
<evidence type="ECO:0000256" key="8">
    <source>
        <dbReference type="ARBA" id="ARBA00023315"/>
    </source>
</evidence>
<keyword evidence="3 9" id="KW-1003">Cell membrane</keyword>
<dbReference type="InterPro" id="IPR045378">
    <property type="entry name" value="LNT_N"/>
</dbReference>
<dbReference type="Gene3D" id="3.60.110.10">
    <property type="entry name" value="Carbon-nitrogen hydrolase"/>
    <property type="match status" value="1"/>
</dbReference>
<name>A0ABV9GYS9_9BURK</name>
<comment type="pathway">
    <text evidence="9">Protein modification; lipoprotein biosynthesis (N-acyl transfer).</text>
</comment>
<dbReference type="Pfam" id="PF20154">
    <property type="entry name" value="LNT_N"/>
    <property type="match status" value="1"/>
</dbReference>
<dbReference type="CDD" id="cd07571">
    <property type="entry name" value="ALP_N-acyl_transferase"/>
    <property type="match status" value="1"/>
</dbReference>
<dbReference type="SUPFAM" id="SSF56317">
    <property type="entry name" value="Carbon-nitrogen hydrolase"/>
    <property type="match status" value="1"/>
</dbReference>
<feature type="transmembrane region" description="Helical" evidence="9">
    <location>
        <begin position="200"/>
        <end position="216"/>
    </location>
</feature>
<dbReference type="GO" id="GO:0016746">
    <property type="term" value="F:acyltransferase activity"/>
    <property type="evidence" value="ECO:0007669"/>
    <property type="project" value="UniProtKB-KW"/>
</dbReference>
<evidence type="ECO:0000256" key="3">
    <source>
        <dbReference type="ARBA" id="ARBA00022475"/>
    </source>
</evidence>
<feature type="transmembrane region" description="Helical" evidence="9">
    <location>
        <begin position="129"/>
        <end position="150"/>
    </location>
</feature>
<keyword evidence="8 9" id="KW-0012">Acyltransferase</keyword>
<dbReference type="EC" id="2.3.1.269" evidence="9"/>
<keyword evidence="5 9" id="KW-0812">Transmembrane</keyword>
<comment type="caution">
    <text evidence="11">The sequence shown here is derived from an EMBL/GenBank/DDBJ whole genome shotgun (WGS) entry which is preliminary data.</text>
</comment>
<gene>
    <name evidence="9 11" type="primary">lnt</name>
    <name evidence="11" type="ORF">ACFO3A_08395</name>
</gene>
<feature type="transmembrane region" description="Helical" evidence="9">
    <location>
        <begin position="491"/>
        <end position="513"/>
    </location>
</feature>
<keyword evidence="6 9" id="KW-1133">Transmembrane helix</keyword>
<evidence type="ECO:0000259" key="10">
    <source>
        <dbReference type="PROSITE" id="PS50263"/>
    </source>
</evidence>
<evidence type="ECO:0000256" key="2">
    <source>
        <dbReference type="ARBA" id="ARBA00010065"/>
    </source>
</evidence>
<feature type="transmembrane region" description="Helical" evidence="9">
    <location>
        <begin position="62"/>
        <end position="81"/>
    </location>
</feature>
<dbReference type="EMBL" id="JBHSEW010000006">
    <property type="protein sequence ID" value="MFC4622233.1"/>
    <property type="molecule type" value="Genomic_DNA"/>
</dbReference>
<dbReference type="PANTHER" id="PTHR38686:SF1">
    <property type="entry name" value="APOLIPOPROTEIN N-ACYLTRANSFERASE"/>
    <property type="match status" value="1"/>
</dbReference>
<feature type="domain" description="CN hydrolase" evidence="10">
    <location>
        <begin position="237"/>
        <end position="481"/>
    </location>
</feature>
<evidence type="ECO:0000256" key="6">
    <source>
        <dbReference type="ARBA" id="ARBA00022989"/>
    </source>
</evidence>
<sequence>MKPLAWQLRPWQWQLAVLPAGGLHAASLAWPGNGTALWWLQLLSLAVLCKALLAAPRRRDAALLGLLFGTSWLVGTFWWLFTSMHTYGGLAAPLAAAGVLALAAFLALYYAAACALFKHFSFTHRAGNALVFAACWLLAELARGVLWTGFPWGASGYAHTSGLLFPLARWVGVYGIGAAAAGLAMLVAQARRDDLRDPKIWGLCGYGAMVLFGFHAQRQLTLNNYRHEVAPMSVALLQGNIAQDEKFQPGSGIPLALEWYSRQLYASQADLTVAPETAIPLLPHQLSHGYLDGLRSWFSTWGGHQAALVGIPLGNEVQGYTNSAVGWSPDERSAYRYNKHHLVPFGEFIPPLFQWFVRQMEIPLGEFTAGTPLQAPFVWAGERIAPHICYEDLFTEELAAYFADPAQAPTVLANLSNIAWFGNSVAIDQHLHISEMRALEFERPILRATNTGATAIINHRGQVVQRLPAARQGVLTGQVQGHRPLTPYARWMSVTGLWPLAGVGIAVLGIALWQQRRQRLRCVKTQ</sequence>
<keyword evidence="4 9" id="KW-0808">Transferase</keyword>
<evidence type="ECO:0000256" key="9">
    <source>
        <dbReference type="HAMAP-Rule" id="MF_01148"/>
    </source>
</evidence>
<dbReference type="PROSITE" id="PS50263">
    <property type="entry name" value="CN_HYDROLASE"/>
    <property type="match status" value="1"/>
</dbReference>
<dbReference type="InterPro" id="IPR003010">
    <property type="entry name" value="C-N_Hydrolase"/>
</dbReference>
<evidence type="ECO:0000256" key="4">
    <source>
        <dbReference type="ARBA" id="ARBA00022679"/>
    </source>
</evidence>
<dbReference type="PANTHER" id="PTHR38686">
    <property type="entry name" value="APOLIPOPROTEIN N-ACYLTRANSFERASE"/>
    <property type="match status" value="1"/>
</dbReference>
<feature type="transmembrane region" description="Helical" evidence="9">
    <location>
        <begin position="170"/>
        <end position="188"/>
    </location>
</feature>
<organism evidence="11 12">
    <name type="scientific">Comamonas nitrativorans</name>
    <dbReference type="NCBI Taxonomy" id="108437"/>
    <lineage>
        <taxon>Bacteria</taxon>
        <taxon>Pseudomonadati</taxon>
        <taxon>Pseudomonadota</taxon>
        <taxon>Betaproteobacteria</taxon>
        <taxon>Burkholderiales</taxon>
        <taxon>Comamonadaceae</taxon>
        <taxon>Comamonas</taxon>
    </lineage>
</organism>